<evidence type="ECO:0000313" key="2">
    <source>
        <dbReference type="EMBL" id="AQS38836.1"/>
    </source>
</evidence>
<dbReference type="PANTHER" id="PTHR43245">
    <property type="entry name" value="BIFUNCTIONAL POLYMYXIN RESISTANCE PROTEIN ARNA"/>
    <property type="match status" value="1"/>
</dbReference>
<organism evidence="2 3">
    <name type="scientific">Shewanella psychrophila</name>
    <dbReference type="NCBI Taxonomy" id="225848"/>
    <lineage>
        <taxon>Bacteria</taxon>
        <taxon>Pseudomonadati</taxon>
        <taxon>Pseudomonadota</taxon>
        <taxon>Gammaproteobacteria</taxon>
        <taxon>Alteromonadales</taxon>
        <taxon>Shewanellaceae</taxon>
        <taxon>Shewanella</taxon>
    </lineage>
</organism>
<protein>
    <submittedName>
        <fullName evidence="2">Nucleoside-diphosphate-sugar epimerase</fullName>
    </submittedName>
</protein>
<dbReference type="OrthoDB" id="9801056at2"/>
<keyword evidence="3" id="KW-1185">Reference proteome</keyword>
<sequence>MKALVLGATGFIGQKLVERLLIENLSVTAITRGGKALNKLDERVKFIVFDLISSPVSMIDFSKYDVVFNCAGEIKDESKMEDLHVNSVRSMLEQLKGTGTKWVQLSSVGVYGPKHMAHITENELFQPHGTYEVTKANAEIIVKDYCILNNIAFSIVRPSNVFGCEMPNESLRSLIKMVQSGMFFYIGNPRDYRVNYVHVDNVVESLFLCGQLQSSDREDYIISDNMLLTDFVSLISKFYMKRGRVFTLNKRLVTLVSQLFRNWSRFPLTKSRISALTSNVTYENDKIILQLSYKPCIAIEDGIADFLSKDSGLNLKS</sequence>
<dbReference type="InterPro" id="IPR001509">
    <property type="entry name" value="Epimerase_deHydtase"/>
</dbReference>
<name>A0A1S6HTF4_9GAMM</name>
<dbReference type="STRING" id="225848.Sps_03718"/>
<feature type="domain" description="NAD-dependent epimerase/dehydratase" evidence="1">
    <location>
        <begin position="3"/>
        <end position="212"/>
    </location>
</feature>
<evidence type="ECO:0000313" key="3">
    <source>
        <dbReference type="Proteomes" id="UP000189545"/>
    </source>
</evidence>
<dbReference type="Proteomes" id="UP000189545">
    <property type="component" value="Chromosome"/>
</dbReference>
<dbReference type="SUPFAM" id="SSF51735">
    <property type="entry name" value="NAD(P)-binding Rossmann-fold domains"/>
    <property type="match status" value="1"/>
</dbReference>
<dbReference type="InterPro" id="IPR036291">
    <property type="entry name" value="NAD(P)-bd_dom_sf"/>
</dbReference>
<dbReference type="PANTHER" id="PTHR43245:SF58">
    <property type="entry name" value="BLL5923 PROTEIN"/>
    <property type="match status" value="1"/>
</dbReference>
<evidence type="ECO:0000259" key="1">
    <source>
        <dbReference type="Pfam" id="PF01370"/>
    </source>
</evidence>
<gene>
    <name evidence="2" type="ORF">Sps_03718</name>
</gene>
<dbReference type="Gene3D" id="3.40.50.720">
    <property type="entry name" value="NAD(P)-binding Rossmann-like Domain"/>
    <property type="match status" value="1"/>
</dbReference>
<dbReference type="AlphaFoldDB" id="A0A1S6HTF4"/>
<dbReference type="InterPro" id="IPR050177">
    <property type="entry name" value="Lipid_A_modif_metabolic_enz"/>
</dbReference>
<dbReference type="EMBL" id="CP014782">
    <property type="protein sequence ID" value="AQS38836.1"/>
    <property type="molecule type" value="Genomic_DNA"/>
</dbReference>
<proteinExistence type="predicted"/>
<dbReference type="KEGG" id="spsw:Sps_03718"/>
<accession>A0A1S6HTF4</accession>
<dbReference type="RefSeq" id="WP_077753814.1">
    <property type="nucleotide sequence ID" value="NZ_CP014782.1"/>
</dbReference>
<reference evidence="2 3" key="1">
    <citation type="submission" date="2016-03" db="EMBL/GenBank/DDBJ databases">
        <title>Complete genome sequence of Shewanella psychrophila WP2, a deep sea bacterium isolated from west Pacific sediment.</title>
        <authorList>
            <person name="Xu G."/>
            <person name="Jian H."/>
        </authorList>
    </citation>
    <scope>NUCLEOTIDE SEQUENCE [LARGE SCALE GENOMIC DNA]</scope>
    <source>
        <strain evidence="2 3">WP2</strain>
    </source>
</reference>
<dbReference type="Pfam" id="PF01370">
    <property type="entry name" value="Epimerase"/>
    <property type="match status" value="1"/>
</dbReference>